<dbReference type="CDD" id="cd07505">
    <property type="entry name" value="HAD_BPGM-like"/>
    <property type="match status" value="1"/>
</dbReference>
<dbReference type="Pfam" id="PF00702">
    <property type="entry name" value="Hydrolase"/>
    <property type="match status" value="1"/>
</dbReference>
<name>A0ABY6P4G8_9NOCA</name>
<dbReference type="GO" id="GO:0016787">
    <property type="term" value="F:hydrolase activity"/>
    <property type="evidence" value="ECO:0007669"/>
    <property type="project" value="UniProtKB-KW"/>
</dbReference>
<keyword evidence="1" id="KW-0378">Hydrolase</keyword>
<dbReference type="SUPFAM" id="SSF56784">
    <property type="entry name" value="HAD-like"/>
    <property type="match status" value="1"/>
</dbReference>
<dbReference type="PANTHER" id="PTHR43481">
    <property type="entry name" value="FRUCTOSE-1-PHOSPHATE PHOSPHATASE"/>
    <property type="match status" value="1"/>
</dbReference>
<dbReference type="RefSeq" id="WP_265384679.1">
    <property type="nucleotide sequence ID" value="NZ_CP110615.1"/>
</dbReference>
<organism evidence="1 2">
    <name type="scientific">Rhodococcus antarcticus</name>
    <dbReference type="NCBI Taxonomy" id="2987751"/>
    <lineage>
        <taxon>Bacteria</taxon>
        <taxon>Bacillati</taxon>
        <taxon>Actinomycetota</taxon>
        <taxon>Actinomycetes</taxon>
        <taxon>Mycobacteriales</taxon>
        <taxon>Nocardiaceae</taxon>
        <taxon>Rhodococcus</taxon>
    </lineage>
</organism>
<evidence type="ECO:0000313" key="2">
    <source>
        <dbReference type="Proteomes" id="UP001164965"/>
    </source>
</evidence>
<dbReference type="Gene3D" id="1.10.150.240">
    <property type="entry name" value="Putative phosphatase, domain 2"/>
    <property type="match status" value="1"/>
</dbReference>
<accession>A0ABY6P4G8</accession>
<dbReference type="InterPro" id="IPR023214">
    <property type="entry name" value="HAD_sf"/>
</dbReference>
<dbReference type="PANTHER" id="PTHR43481:SF4">
    <property type="entry name" value="GLYCEROL-1-PHOSPHATE PHOSPHOHYDROLASE 1-RELATED"/>
    <property type="match status" value="1"/>
</dbReference>
<dbReference type="InterPro" id="IPR036412">
    <property type="entry name" value="HAD-like_sf"/>
</dbReference>
<dbReference type="EMBL" id="CP110615">
    <property type="protein sequence ID" value="UZJ26575.1"/>
    <property type="molecule type" value="Genomic_DNA"/>
</dbReference>
<keyword evidence="2" id="KW-1185">Reference proteome</keyword>
<dbReference type="InterPro" id="IPR051806">
    <property type="entry name" value="HAD-like_SPP"/>
</dbReference>
<proteinExistence type="predicted"/>
<dbReference type="NCBIfam" id="TIGR01509">
    <property type="entry name" value="HAD-SF-IA-v3"/>
    <property type="match status" value="1"/>
</dbReference>
<dbReference type="InterPro" id="IPR006439">
    <property type="entry name" value="HAD-SF_hydro_IA"/>
</dbReference>
<evidence type="ECO:0000313" key="1">
    <source>
        <dbReference type="EMBL" id="UZJ26575.1"/>
    </source>
</evidence>
<gene>
    <name evidence="1" type="ORF">RHODO2019_07840</name>
</gene>
<dbReference type="InterPro" id="IPR023198">
    <property type="entry name" value="PGP-like_dom2"/>
</dbReference>
<dbReference type="Gene3D" id="3.40.50.1000">
    <property type="entry name" value="HAD superfamily/HAD-like"/>
    <property type="match status" value="1"/>
</dbReference>
<sequence>MDGTLLDSEKVWDVSLDDLAEHLGGVLGRATRHAMVGSNMLTSLGLLFDDLGLDRDAAGLSSAGRWLTARTAELFDSGLPWRPGASELVDDVLTAGVRTALVTNTERFLTERALGTLGRERFEVVVCGDEVARGKPDPDPYLRAAELLGLAPEQCLAVEDSPTGAAAAEAAGCPVLVVPCEVAVPAGPRRVQLSTLHGVGAAELARVWRSVVVPV</sequence>
<dbReference type="NCBIfam" id="TIGR01549">
    <property type="entry name" value="HAD-SF-IA-v1"/>
    <property type="match status" value="1"/>
</dbReference>
<dbReference type="Proteomes" id="UP001164965">
    <property type="component" value="Chromosome"/>
</dbReference>
<reference evidence="1" key="1">
    <citation type="submission" date="2022-10" db="EMBL/GenBank/DDBJ databases">
        <title>Rhodococcus sp.75.</title>
        <authorList>
            <person name="Sun M."/>
        </authorList>
    </citation>
    <scope>NUCLEOTIDE SEQUENCE</scope>
    <source>
        <strain evidence="1">75</strain>
    </source>
</reference>
<protein>
    <submittedName>
        <fullName evidence="1">HAD family hydrolase</fullName>
    </submittedName>
</protein>